<dbReference type="CDD" id="cd00082">
    <property type="entry name" value="HisKA"/>
    <property type="match status" value="1"/>
</dbReference>
<evidence type="ECO:0000256" key="8">
    <source>
        <dbReference type="ARBA" id="ARBA00022692"/>
    </source>
</evidence>
<evidence type="ECO:0000256" key="11">
    <source>
        <dbReference type="ARBA" id="ARBA00022840"/>
    </source>
</evidence>
<keyword evidence="4" id="KW-1003">Cell membrane</keyword>
<keyword evidence="13" id="KW-0902">Two-component regulatory system</keyword>
<dbReference type="AlphaFoldDB" id="A0A4R6URP4"/>
<dbReference type="GO" id="GO:0005886">
    <property type="term" value="C:plasma membrane"/>
    <property type="evidence" value="ECO:0007669"/>
    <property type="project" value="UniProtKB-SubCell"/>
</dbReference>
<dbReference type="Gene3D" id="1.10.287.130">
    <property type="match status" value="1"/>
</dbReference>
<dbReference type="SUPFAM" id="SSF158472">
    <property type="entry name" value="HAMP domain-like"/>
    <property type="match status" value="1"/>
</dbReference>
<proteinExistence type="predicted"/>
<dbReference type="Pfam" id="PF00672">
    <property type="entry name" value="HAMP"/>
    <property type="match status" value="1"/>
</dbReference>
<dbReference type="SMART" id="SM00304">
    <property type="entry name" value="HAMP"/>
    <property type="match status" value="1"/>
</dbReference>
<feature type="transmembrane region" description="Helical" evidence="15">
    <location>
        <begin position="12"/>
        <end position="36"/>
    </location>
</feature>
<dbReference type="CDD" id="cd06225">
    <property type="entry name" value="HAMP"/>
    <property type="match status" value="1"/>
</dbReference>
<comment type="caution">
    <text evidence="18">The sequence shown here is derived from an EMBL/GenBank/DDBJ whole genome shotgun (WGS) entry which is preliminary data.</text>
</comment>
<evidence type="ECO:0000256" key="4">
    <source>
        <dbReference type="ARBA" id="ARBA00022475"/>
    </source>
</evidence>
<dbReference type="GO" id="GO:0000155">
    <property type="term" value="F:phosphorelay sensor kinase activity"/>
    <property type="evidence" value="ECO:0007669"/>
    <property type="project" value="InterPro"/>
</dbReference>
<dbReference type="InterPro" id="IPR036890">
    <property type="entry name" value="HATPase_C_sf"/>
</dbReference>
<evidence type="ECO:0000313" key="19">
    <source>
        <dbReference type="Proteomes" id="UP000295375"/>
    </source>
</evidence>
<dbReference type="EC" id="2.7.13.3" evidence="3"/>
<keyword evidence="8 15" id="KW-0812">Transmembrane</keyword>
<comment type="catalytic activity">
    <reaction evidence="1">
        <text>ATP + protein L-histidine = ADP + protein N-phospho-L-histidine.</text>
        <dbReference type="EC" id="2.7.13.3"/>
    </reaction>
</comment>
<dbReference type="OrthoDB" id="9804645at2"/>
<evidence type="ECO:0000256" key="9">
    <source>
        <dbReference type="ARBA" id="ARBA00022741"/>
    </source>
</evidence>
<dbReference type="Proteomes" id="UP000295375">
    <property type="component" value="Unassembled WGS sequence"/>
</dbReference>
<protein>
    <recommendedName>
        <fullName evidence="3">histidine kinase</fullName>
        <ecNumber evidence="3">2.7.13.3</ecNumber>
    </recommendedName>
</protein>
<organism evidence="18 19">
    <name type="scientific">Permianibacter aggregans</name>
    <dbReference type="NCBI Taxonomy" id="1510150"/>
    <lineage>
        <taxon>Bacteria</taxon>
        <taxon>Pseudomonadati</taxon>
        <taxon>Pseudomonadota</taxon>
        <taxon>Gammaproteobacteria</taxon>
        <taxon>Pseudomonadales</taxon>
        <taxon>Pseudomonadaceae</taxon>
        <taxon>Permianibacter</taxon>
    </lineage>
</organism>
<dbReference type="InterPro" id="IPR003661">
    <property type="entry name" value="HisK_dim/P_dom"/>
</dbReference>
<gene>
    <name evidence="18" type="ORF">EV696_10340</name>
</gene>
<keyword evidence="6" id="KW-0597">Phosphoprotein</keyword>
<dbReference type="InterPro" id="IPR036097">
    <property type="entry name" value="HisK_dim/P_sf"/>
</dbReference>
<evidence type="ECO:0000259" key="16">
    <source>
        <dbReference type="PROSITE" id="PS50109"/>
    </source>
</evidence>
<dbReference type="InterPro" id="IPR003594">
    <property type="entry name" value="HATPase_dom"/>
</dbReference>
<evidence type="ECO:0000256" key="2">
    <source>
        <dbReference type="ARBA" id="ARBA00004429"/>
    </source>
</evidence>
<dbReference type="PANTHER" id="PTHR44936:SF5">
    <property type="entry name" value="SENSOR HISTIDINE KINASE ENVZ"/>
    <property type="match status" value="1"/>
</dbReference>
<dbReference type="PRINTS" id="PR00344">
    <property type="entry name" value="BCTRLSENSOR"/>
</dbReference>
<dbReference type="Gene3D" id="1.10.8.500">
    <property type="entry name" value="HAMP domain in histidine kinase"/>
    <property type="match status" value="1"/>
</dbReference>
<keyword evidence="9" id="KW-0547">Nucleotide-binding</keyword>
<dbReference type="PANTHER" id="PTHR44936">
    <property type="entry name" value="SENSOR PROTEIN CREC"/>
    <property type="match status" value="1"/>
</dbReference>
<keyword evidence="14 15" id="KW-0472">Membrane</keyword>
<evidence type="ECO:0000256" key="1">
    <source>
        <dbReference type="ARBA" id="ARBA00000085"/>
    </source>
</evidence>
<keyword evidence="19" id="KW-1185">Reference proteome</keyword>
<accession>A0A4R6URP4</accession>
<evidence type="ECO:0000256" key="15">
    <source>
        <dbReference type="SAM" id="Phobius"/>
    </source>
</evidence>
<sequence length="430" mass="48724">MRFLPRGTFGRIALLIGALLLINQFISYYSVSIYIVQPFVRQIMHAVAMQVRVENMGGSMKLSPEISERYQQVTNIEAYNEKTALEKGLQDAKVYNTLSDEINLYLDGPFRSEVRVEEHDGLYLWVRSPYVKDRWLRIPLPQFENLYPSPLIVYLSAITILSLIGGWAFARQISRPLRRLEFAARELGRGDTPGQLVETGTEEMVAVTRAFNQMARNVHQLEQDRTMLLAGISHDLRTPLTRIRLSSEFLPDDYEDIREGIIRDTEDMDEIIDQFISFVRDGRDEHSEPGDLNALVHGAGEAAAINESDVRFDLAEDLPPVPFKALAMKRMVRNLVENALRYAGAPVTVRTRVEQNFVVLSVLDNGPGIKEVDIPRLFQPFTRGDSARSGRGTGLGLAIVKRIAEMHKARISLHNRPEGGLEARVMIPYF</sequence>
<dbReference type="SMART" id="SM00388">
    <property type="entry name" value="HisKA"/>
    <property type="match status" value="1"/>
</dbReference>
<dbReference type="PROSITE" id="PS50885">
    <property type="entry name" value="HAMP"/>
    <property type="match status" value="1"/>
</dbReference>
<dbReference type="Pfam" id="PF02518">
    <property type="entry name" value="HATPase_c"/>
    <property type="match status" value="1"/>
</dbReference>
<feature type="transmembrane region" description="Helical" evidence="15">
    <location>
        <begin position="151"/>
        <end position="170"/>
    </location>
</feature>
<dbReference type="EMBL" id="SNYM01000003">
    <property type="protein sequence ID" value="TDQ49672.1"/>
    <property type="molecule type" value="Genomic_DNA"/>
</dbReference>
<keyword evidence="7" id="KW-0808">Transferase</keyword>
<comment type="subcellular location">
    <subcellularLocation>
        <location evidence="2">Cell inner membrane</location>
        <topology evidence="2">Multi-pass membrane protein</topology>
    </subcellularLocation>
</comment>
<evidence type="ECO:0000259" key="17">
    <source>
        <dbReference type="PROSITE" id="PS50885"/>
    </source>
</evidence>
<keyword evidence="10 18" id="KW-0418">Kinase</keyword>
<dbReference type="SMART" id="SM00387">
    <property type="entry name" value="HATPase_c"/>
    <property type="match status" value="1"/>
</dbReference>
<dbReference type="NCBIfam" id="NF007004">
    <property type="entry name" value="PRK09467.1"/>
    <property type="match status" value="1"/>
</dbReference>
<feature type="domain" description="Histidine kinase" evidence="16">
    <location>
        <begin position="231"/>
        <end position="430"/>
    </location>
</feature>
<evidence type="ECO:0000256" key="7">
    <source>
        <dbReference type="ARBA" id="ARBA00022679"/>
    </source>
</evidence>
<dbReference type="SUPFAM" id="SSF55874">
    <property type="entry name" value="ATPase domain of HSP90 chaperone/DNA topoisomerase II/histidine kinase"/>
    <property type="match status" value="1"/>
</dbReference>
<evidence type="ECO:0000256" key="5">
    <source>
        <dbReference type="ARBA" id="ARBA00022519"/>
    </source>
</evidence>
<dbReference type="InterPro" id="IPR003660">
    <property type="entry name" value="HAMP_dom"/>
</dbReference>
<evidence type="ECO:0000256" key="12">
    <source>
        <dbReference type="ARBA" id="ARBA00022989"/>
    </source>
</evidence>
<dbReference type="FunFam" id="1.10.287.130:FF:000006">
    <property type="entry name" value="Osmolarity two-component histidine kinase EnvZ"/>
    <property type="match status" value="1"/>
</dbReference>
<name>A0A4R6URP4_9GAMM</name>
<evidence type="ECO:0000256" key="14">
    <source>
        <dbReference type="ARBA" id="ARBA00023136"/>
    </source>
</evidence>
<dbReference type="Gene3D" id="3.30.565.10">
    <property type="entry name" value="Histidine kinase-like ATPase, C-terminal domain"/>
    <property type="match status" value="1"/>
</dbReference>
<keyword evidence="5" id="KW-0997">Cell inner membrane</keyword>
<feature type="domain" description="HAMP" evidence="17">
    <location>
        <begin position="171"/>
        <end position="223"/>
    </location>
</feature>
<reference evidence="18 19" key="1">
    <citation type="submission" date="2019-03" db="EMBL/GenBank/DDBJ databases">
        <title>Genomic Encyclopedia of Type Strains, Phase IV (KMG-IV): sequencing the most valuable type-strain genomes for metagenomic binning, comparative biology and taxonomic classification.</title>
        <authorList>
            <person name="Goeker M."/>
        </authorList>
    </citation>
    <scope>NUCLEOTIDE SEQUENCE [LARGE SCALE GENOMIC DNA]</scope>
    <source>
        <strain evidence="18 19">DSM 103792</strain>
    </source>
</reference>
<evidence type="ECO:0000313" key="18">
    <source>
        <dbReference type="EMBL" id="TDQ49672.1"/>
    </source>
</evidence>
<dbReference type="InterPro" id="IPR005467">
    <property type="entry name" value="His_kinase_dom"/>
</dbReference>
<dbReference type="Pfam" id="PF00512">
    <property type="entry name" value="HisKA"/>
    <property type="match status" value="1"/>
</dbReference>
<dbReference type="InterPro" id="IPR004358">
    <property type="entry name" value="Sig_transdc_His_kin-like_C"/>
</dbReference>
<keyword evidence="12 15" id="KW-1133">Transmembrane helix</keyword>
<dbReference type="SUPFAM" id="SSF47384">
    <property type="entry name" value="Homodimeric domain of signal transducing histidine kinase"/>
    <property type="match status" value="1"/>
</dbReference>
<keyword evidence="11" id="KW-0067">ATP-binding</keyword>
<dbReference type="InterPro" id="IPR050980">
    <property type="entry name" value="2C_sensor_his_kinase"/>
</dbReference>
<evidence type="ECO:0000256" key="6">
    <source>
        <dbReference type="ARBA" id="ARBA00022553"/>
    </source>
</evidence>
<dbReference type="RefSeq" id="WP_133588193.1">
    <property type="nucleotide sequence ID" value="NZ_CP037953.1"/>
</dbReference>
<dbReference type="PROSITE" id="PS50109">
    <property type="entry name" value="HIS_KIN"/>
    <property type="match status" value="1"/>
</dbReference>
<evidence type="ECO:0000256" key="10">
    <source>
        <dbReference type="ARBA" id="ARBA00022777"/>
    </source>
</evidence>
<evidence type="ECO:0000256" key="3">
    <source>
        <dbReference type="ARBA" id="ARBA00012438"/>
    </source>
</evidence>
<dbReference type="GO" id="GO:0005524">
    <property type="term" value="F:ATP binding"/>
    <property type="evidence" value="ECO:0007669"/>
    <property type="project" value="UniProtKB-KW"/>
</dbReference>
<evidence type="ECO:0000256" key="13">
    <source>
        <dbReference type="ARBA" id="ARBA00023012"/>
    </source>
</evidence>